<reference evidence="1" key="2">
    <citation type="submission" date="2020-09" db="EMBL/GenBank/DDBJ databases">
        <authorList>
            <person name="Sun Q."/>
            <person name="Kim S."/>
        </authorList>
    </citation>
    <scope>NUCLEOTIDE SEQUENCE</scope>
    <source>
        <strain evidence="1">KCTC 12870</strain>
    </source>
</reference>
<dbReference type="Gene3D" id="3.40.1190.20">
    <property type="match status" value="1"/>
</dbReference>
<gene>
    <name evidence="1" type="ORF">GCM10007047_11660</name>
</gene>
<accession>A0A8J3GE99</accession>
<evidence type="ECO:0000313" key="2">
    <source>
        <dbReference type="Proteomes" id="UP000642829"/>
    </source>
</evidence>
<proteinExistence type="predicted"/>
<keyword evidence="2" id="KW-1185">Reference proteome</keyword>
<dbReference type="AlphaFoldDB" id="A0A8J3GE99"/>
<dbReference type="SUPFAM" id="SSF53613">
    <property type="entry name" value="Ribokinase-like"/>
    <property type="match status" value="1"/>
</dbReference>
<organism evidence="1 2">
    <name type="scientific">Cerasicoccus arenae</name>
    <dbReference type="NCBI Taxonomy" id="424488"/>
    <lineage>
        <taxon>Bacteria</taxon>
        <taxon>Pseudomonadati</taxon>
        <taxon>Verrucomicrobiota</taxon>
        <taxon>Opitutia</taxon>
        <taxon>Puniceicoccales</taxon>
        <taxon>Cerasicoccaceae</taxon>
        <taxon>Cerasicoccus</taxon>
    </lineage>
</organism>
<reference evidence="1" key="1">
    <citation type="journal article" date="2014" name="Int. J. Syst. Evol. Microbiol.">
        <title>Complete genome sequence of Corynebacterium casei LMG S-19264T (=DSM 44701T), isolated from a smear-ripened cheese.</title>
        <authorList>
            <consortium name="US DOE Joint Genome Institute (JGI-PGF)"/>
            <person name="Walter F."/>
            <person name="Albersmeier A."/>
            <person name="Kalinowski J."/>
            <person name="Ruckert C."/>
        </authorList>
    </citation>
    <scope>NUCLEOTIDE SEQUENCE</scope>
    <source>
        <strain evidence="1">KCTC 12870</strain>
    </source>
</reference>
<protein>
    <recommendedName>
        <fullName evidence="3">Sugar kinase</fullName>
    </recommendedName>
</protein>
<dbReference type="Pfam" id="PF25270">
    <property type="entry name" value="Khk"/>
    <property type="match status" value="1"/>
</dbReference>
<dbReference type="GO" id="GO:0003824">
    <property type="term" value="F:catalytic activity"/>
    <property type="evidence" value="ECO:0007669"/>
    <property type="project" value="UniProtKB-ARBA"/>
</dbReference>
<comment type="caution">
    <text evidence="1">The sequence shown here is derived from an EMBL/GenBank/DDBJ whole genome shotgun (WGS) entry which is preliminary data.</text>
</comment>
<evidence type="ECO:0000313" key="1">
    <source>
        <dbReference type="EMBL" id="GHB97505.1"/>
    </source>
</evidence>
<sequence>MTPRERTLEELSEKASRISSRKALIGFDGFVDKIVHPVKQRHGMGEDFERIETIAEFGSRISAAVGQSANIEMYQMMEKLGGNGPIMANAMHSANVQVRYIGALGNPTIHPIFEEFAQKTDAVSVTNPGVTTAAEFTDGKIMLGDMAALENVDYDHIIETMGEGQFLDACARADMIALVNWTMLPRLSELFNNMADRVFPNIGPGENRQFFFDLADPAKRSIGDLRSVLKIISRYQAHGAVTLGLNYSEGIQVAKALGLPAPTEDPDQLKALATRIRQTLEISCVVVHPTHSAACATSDGSWWVEGPFCEKPKITTGAGDHFNAGFMCGRLIGLSPLACLTTAVCFSGLYVRTAKSPSLSEVTRFLGEWK</sequence>
<dbReference type="InterPro" id="IPR057621">
    <property type="entry name" value="Khk_prokaryotic"/>
</dbReference>
<dbReference type="Proteomes" id="UP000642829">
    <property type="component" value="Unassembled WGS sequence"/>
</dbReference>
<dbReference type="EMBL" id="BMXG01000006">
    <property type="protein sequence ID" value="GHB97505.1"/>
    <property type="molecule type" value="Genomic_DNA"/>
</dbReference>
<dbReference type="InterPro" id="IPR029056">
    <property type="entry name" value="Ribokinase-like"/>
</dbReference>
<dbReference type="RefSeq" id="WP_189513227.1">
    <property type="nucleotide sequence ID" value="NZ_JAENIH010000011.1"/>
</dbReference>
<name>A0A8J3GE99_9BACT</name>
<evidence type="ECO:0008006" key="3">
    <source>
        <dbReference type="Google" id="ProtNLM"/>
    </source>
</evidence>